<accession>A0ACC6Q7F5</accession>
<sequence length="74" mass="7877">MTVSLLLPGPGGSMSETVGTEVLRRDGEEDHYEYEIHASGALIVWSIKRGAADAVLEAYGPGAWLKVSGSVYQP</sequence>
<proteinExistence type="predicted"/>
<evidence type="ECO:0000313" key="2">
    <source>
        <dbReference type="Proteomes" id="UP001377168"/>
    </source>
</evidence>
<gene>
    <name evidence="1" type="ORF">WKI67_39740</name>
</gene>
<evidence type="ECO:0000313" key="1">
    <source>
        <dbReference type="EMBL" id="MEJ8639493.1"/>
    </source>
</evidence>
<comment type="caution">
    <text evidence="1">The sequence shown here is derived from an EMBL/GenBank/DDBJ whole genome shotgun (WGS) entry which is preliminary data.</text>
</comment>
<reference evidence="1" key="1">
    <citation type="submission" date="2024-03" db="EMBL/GenBank/DDBJ databases">
        <title>Novel Streptomyces species of biotechnological and ecological value are a feature of Machair soil.</title>
        <authorList>
            <person name="Prole J.R."/>
            <person name="Goodfellow M."/>
            <person name="Allenby N."/>
            <person name="Ward A.C."/>
        </authorList>
    </citation>
    <scope>NUCLEOTIDE SEQUENCE</scope>
    <source>
        <strain evidence="1">MS2.AVA.5</strain>
    </source>
</reference>
<keyword evidence="2" id="KW-1185">Reference proteome</keyword>
<protein>
    <submittedName>
        <fullName evidence="1">Uncharacterized protein</fullName>
    </submittedName>
</protein>
<dbReference type="EMBL" id="JBBKAJ010000022">
    <property type="protein sequence ID" value="MEJ8639493.1"/>
    <property type="molecule type" value="Genomic_DNA"/>
</dbReference>
<dbReference type="Proteomes" id="UP001377168">
    <property type="component" value="Unassembled WGS sequence"/>
</dbReference>
<organism evidence="1 2">
    <name type="scientific">Streptomyces achmelvichensis</name>
    <dbReference type="NCBI Taxonomy" id="3134111"/>
    <lineage>
        <taxon>Bacteria</taxon>
        <taxon>Bacillati</taxon>
        <taxon>Actinomycetota</taxon>
        <taxon>Actinomycetes</taxon>
        <taxon>Kitasatosporales</taxon>
        <taxon>Streptomycetaceae</taxon>
        <taxon>Streptomyces</taxon>
    </lineage>
</organism>
<name>A0ACC6Q7F5_9ACTN</name>